<dbReference type="InterPro" id="IPR017452">
    <property type="entry name" value="GPCR_Rhodpsn_7TM"/>
</dbReference>
<dbReference type="Ensembl" id="ENSECRT00000011586.1">
    <property type="protein sequence ID" value="ENSECRP00000011399.1"/>
    <property type="gene ID" value="ENSECRG00000007598.1"/>
</dbReference>
<organism evidence="12 13">
    <name type="scientific">Erpetoichthys calabaricus</name>
    <name type="common">Rope fish</name>
    <name type="synonym">Calamoichthys calabaricus</name>
    <dbReference type="NCBI Taxonomy" id="27687"/>
    <lineage>
        <taxon>Eukaryota</taxon>
        <taxon>Metazoa</taxon>
        <taxon>Chordata</taxon>
        <taxon>Craniata</taxon>
        <taxon>Vertebrata</taxon>
        <taxon>Euteleostomi</taxon>
        <taxon>Actinopterygii</taxon>
        <taxon>Polypteriformes</taxon>
        <taxon>Polypteridae</taxon>
        <taxon>Erpetoichthys</taxon>
    </lineage>
</organism>
<evidence type="ECO:0000256" key="1">
    <source>
        <dbReference type="ARBA" id="ARBA00004141"/>
    </source>
</evidence>
<keyword evidence="13" id="KW-1185">Reference proteome</keyword>
<accession>A0A8C4S4U0</accession>
<feature type="transmembrane region" description="Helical" evidence="10">
    <location>
        <begin position="104"/>
        <end position="124"/>
    </location>
</feature>
<dbReference type="Pfam" id="PF00001">
    <property type="entry name" value="7tm_1"/>
    <property type="match status" value="1"/>
</dbReference>
<keyword evidence="7 9" id="KW-0807">Transducer</keyword>
<dbReference type="SUPFAM" id="SSF81321">
    <property type="entry name" value="Family A G protein-coupled receptor-like"/>
    <property type="match status" value="1"/>
</dbReference>
<reference evidence="12" key="1">
    <citation type="submission" date="2021-06" db="EMBL/GenBank/DDBJ databases">
        <authorList>
            <consortium name="Wellcome Sanger Institute Data Sharing"/>
        </authorList>
    </citation>
    <scope>NUCLEOTIDE SEQUENCE [LARGE SCALE GENOMIC DNA]</scope>
</reference>
<reference evidence="12" key="2">
    <citation type="submission" date="2025-08" db="UniProtKB">
        <authorList>
            <consortium name="Ensembl"/>
        </authorList>
    </citation>
    <scope>IDENTIFICATION</scope>
</reference>
<protein>
    <recommendedName>
        <fullName evidence="11">G-protein coupled receptors family 1 profile domain-containing protein</fullName>
    </recommendedName>
</protein>
<proteinExistence type="inferred from homology"/>
<dbReference type="InterPro" id="IPR000276">
    <property type="entry name" value="GPCR_Rhodpsn"/>
</dbReference>
<name>A0A8C4S4U0_ERPCA</name>
<feature type="transmembrane region" description="Helical" evidence="10">
    <location>
        <begin position="228"/>
        <end position="254"/>
    </location>
</feature>
<evidence type="ECO:0000256" key="5">
    <source>
        <dbReference type="ARBA" id="ARBA00023136"/>
    </source>
</evidence>
<reference evidence="12" key="3">
    <citation type="submission" date="2025-09" db="UniProtKB">
        <authorList>
            <consortium name="Ensembl"/>
        </authorList>
    </citation>
    <scope>IDENTIFICATION</scope>
</reference>
<evidence type="ECO:0000256" key="6">
    <source>
        <dbReference type="ARBA" id="ARBA00023170"/>
    </source>
</evidence>
<dbReference type="Proteomes" id="UP000694620">
    <property type="component" value="Chromosome 10"/>
</dbReference>
<feature type="transmembrane region" description="Helical" evidence="10">
    <location>
        <begin position="185"/>
        <end position="208"/>
    </location>
</feature>
<evidence type="ECO:0000313" key="12">
    <source>
        <dbReference type="Ensembl" id="ENSECRP00000011399.1"/>
    </source>
</evidence>
<evidence type="ECO:0000256" key="9">
    <source>
        <dbReference type="RuleBase" id="RU000688"/>
    </source>
</evidence>
<dbReference type="PROSITE" id="PS00237">
    <property type="entry name" value="G_PROTEIN_RECEP_F1_1"/>
    <property type="match status" value="1"/>
</dbReference>
<dbReference type="GO" id="GO:0006954">
    <property type="term" value="P:inflammatory response"/>
    <property type="evidence" value="ECO:0007669"/>
    <property type="project" value="TreeGrafter"/>
</dbReference>
<evidence type="ECO:0000256" key="3">
    <source>
        <dbReference type="ARBA" id="ARBA00022989"/>
    </source>
</evidence>
<dbReference type="PROSITE" id="PS50262">
    <property type="entry name" value="G_PROTEIN_RECEP_F1_2"/>
    <property type="match status" value="1"/>
</dbReference>
<comment type="similarity">
    <text evidence="9">Belongs to the G-protein coupled receptor 1 family.</text>
</comment>
<dbReference type="InterPro" id="IPR000826">
    <property type="entry name" value="Formyl_rcpt-rel"/>
</dbReference>
<dbReference type="GO" id="GO:0004875">
    <property type="term" value="F:complement receptor activity"/>
    <property type="evidence" value="ECO:0007669"/>
    <property type="project" value="TreeGrafter"/>
</dbReference>
<feature type="domain" description="G-protein coupled receptors family 1 profile" evidence="11">
    <location>
        <begin position="47"/>
        <end position="286"/>
    </location>
</feature>
<feature type="transmembrane region" description="Helical" evidence="10">
    <location>
        <begin position="32"/>
        <end position="54"/>
    </location>
</feature>
<dbReference type="GeneTree" id="ENSGT00940000160642"/>
<dbReference type="GO" id="GO:0007200">
    <property type="term" value="P:phospholipase C-activating G protein-coupled receptor signaling pathway"/>
    <property type="evidence" value="ECO:0007669"/>
    <property type="project" value="TreeGrafter"/>
</dbReference>
<keyword evidence="5 10" id="KW-0472">Membrane</keyword>
<dbReference type="PANTHER" id="PTHR24225">
    <property type="entry name" value="CHEMOTACTIC RECEPTOR"/>
    <property type="match status" value="1"/>
</dbReference>
<dbReference type="GO" id="GO:0007204">
    <property type="term" value="P:positive regulation of cytosolic calcium ion concentration"/>
    <property type="evidence" value="ECO:0007669"/>
    <property type="project" value="TreeGrafter"/>
</dbReference>
<evidence type="ECO:0000259" key="11">
    <source>
        <dbReference type="PROSITE" id="PS50262"/>
    </source>
</evidence>
<comment type="subcellular location">
    <subcellularLocation>
        <location evidence="1">Membrane</location>
        <topology evidence="1">Multi-pass membrane protein</topology>
    </subcellularLocation>
</comment>
<evidence type="ECO:0000256" key="2">
    <source>
        <dbReference type="ARBA" id="ARBA00022692"/>
    </source>
</evidence>
<dbReference type="GO" id="GO:0005886">
    <property type="term" value="C:plasma membrane"/>
    <property type="evidence" value="ECO:0007669"/>
    <property type="project" value="TreeGrafter"/>
</dbReference>
<keyword evidence="2 9" id="KW-0812">Transmembrane</keyword>
<keyword evidence="6 9" id="KW-0675">Receptor</keyword>
<comment type="similarity">
    <text evidence="8">Belongs to the chemokine-like receptor (CMKLR) family.</text>
</comment>
<dbReference type="PRINTS" id="PR00526">
    <property type="entry name" value="FMETLEUPHER"/>
</dbReference>
<evidence type="ECO:0000256" key="8">
    <source>
        <dbReference type="ARBA" id="ARBA00025736"/>
    </source>
</evidence>
<keyword evidence="3 10" id="KW-1133">Transmembrane helix</keyword>
<keyword evidence="4 9" id="KW-0297">G-protein coupled receptor</keyword>
<feature type="transmembrane region" description="Helical" evidence="10">
    <location>
        <begin position="266"/>
        <end position="289"/>
    </location>
</feature>
<dbReference type="PRINTS" id="PR00237">
    <property type="entry name" value="GPCRRHODOPSN"/>
</dbReference>
<evidence type="ECO:0000313" key="13">
    <source>
        <dbReference type="Proteomes" id="UP000694620"/>
    </source>
</evidence>
<sequence length="323" mass="36698">KVVRQSENLTCPLILNHVNGHGLHTQVTISHVNLFLCTIIFITGLTGNGVVIWLTGFRMRRSEFNIWFLNLALSDVSFIIWLPLRMASFYLQHWPFGVFLCKGYYFLSTVNVYTSAFILMVVSIDRCVSVASPVWYRNHRPRKLASQVCAVIWVLTFTISSPIAIFSKLKKQQERLRTLGNILGVFMPIFTCGYLIPLTVITSSYSIIIYKLRRMPLSPGFIRPYRVIAAAVLSFFITWMPSRVLGFVQLLAVYSVQHETLHMSQLYLPLASTFGYMNGCINPIIYVLIRKEFRDKLGIFKGSFLRSAPRPPLGPSGTTPNTG</sequence>
<feature type="transmembrane region" description="Helical" evidence="10">
    <location>
        <begin position="144"/>
        <end position="165"/>
    </location>
</feature>
<evidence type="ECO:0000256" key="7">
    <source>
        <dbReference type="ARBA" id="ARBA00023224"/>
    </source>
</evidence>
<dbReference type="Gene3D" id="1.20.1070.10">
    <property type="entry name" value="Rhodopsin 7-helix transmembrane proteins"/>
    <property type="match status" value="1"/>
</dbReference>
<evidence type="ECO:0000256" key="10">
    <source>
        <dbReference type="SAM" id="Phobius"/>
    </source>
</evidence>
<evidence type="ECO:0000256" key="4">
    <source>
        <dbReference type="ARBA" id="ARBA00023040"/>
    </source>
</evidence>
<dbReference type="GO" id="GO:0004930">
    <property type="term" value="F:G protein-coupled receptor activity"/>
    <property type="evidence" value="ECO:0007669"/>
    <property type="project" value="UniProtKB-KW"/>
</dbReference>
<dbReference type="AlphaFoldDB" id="A0A8C4S4U0"/>
<feature type="transmembrane region" description="Helical" evidence="10">
    <location>
        <begin position="66"/>
        <end position="84"/>
    </location>
</feature>
<dbReference type="PANTHER" id="PTHR24225:SF70">
    <property type="entry name" value="G PROTEIN-COUPLED RECEPTOR 33"/>
    <property type="match status" value="1"/>
</dbReference>